<accession>K5X3G4</accession>
<evidence type="ECO:0000259" key="2">
    <source>
        <dbReference type="Pfam" id="PF04774"/>
    </source>
</evidence>
<organism evidence="3 4">
    <name type="scientific">Phanerochaete carnosa (strain HHB-10118-sp)</name>
    <name type="common">White-rot fungus</name>
    <name type="synonym">Peniophora carnosa</name>
    <dbReference type="NCBI Taxonomy" id="650164"/>
    <lineage>
        <taxon>Eukaryota</taxon>
        <taxon>Fungi</taxon>
        <taxon>Dikarya</taxon>
        <taxon>Basidiomycota</taxon>
        <taxon>Agaricomycotina</taxon>
        <taxon>Agaricomycetes</taxon>
        <taxon>Polyporales</taxon>
        <taxon>Phanerochaetaceae</taxon>
        <taxon>Phanerochaete</taxon>
    </lineage>
</organism>
<dbReference type="AlphaFoldDB" id="K5X3G4"/>
<feature type="compositionally biased region" description="Basic and acidic residues" evidence="1">
    <location>
        <begin position="1"/>
        <end position="19"/>
    </location>
</feature>
<feature type="compositionally biased region" description="Acidic residues" evidence="1">
    <location>
        <begin position="46"/>
        <end position="63"/>
    </location>
</feature>
<proteinExistence type="predicted"/>
<feature type="domain" description="Hyaluronan/mRNA-binding protein" evidence="2">
    <location>
        <begin position="22"/>
        <end position="88"/>
    </location>
</feature>
<reference evidence="3 4" key="1">
    <citation type="journal article" date="2012" name="BMC Genomics">
        <title>Comparative genomics of the white-rot fungi, Phanerochaete carnosa and P. chrysosporium, to elucidate the genetic basis of the distinct wood types they colonize.</title>
        <authorList>
            <person name="Suzuki H."/>
            <person name="MacDonald J."/>
            <person name="Syed K."/>
            <person name="Salamov A."/>
            <person name="Hori C."/>
            <person name="Aerts A."/>
            <person name="Henrissat B."/>
            <person name="Wiebenga A."/>
            <person name="vanKuyk P.A."/>
            <person name="Barry K."/>
            <person name="Lindquist E."/>
            <person name="LaButti K."/>
            <person name="Lapidus A."/>
            <person name="Lucas S."/>
            <person name="Coutinho P."/>
            <person name="Gong Y."/>
            <person name="Samejima M."/>
            <person name="Mahadevan R."/>
            <person name="Abou-Zaid M."/>
            <person name="de Vries R.P."/>
            <person name="Igarashi K."/>
            <person name="Yadav J.S."/>
            <person name="Grigoriev I.V."/>
            <person name="Master E.R."/>
        </authorList>
    </citation>
    <scope>NUCLEOTIDE SEQUENCE [LARGE SCALE GENOMIC DNA]</scope>
    <source>
        <strain evidence="3 4">HHB-10118-sp</strain>
    </source>
</reference>
<dbReference type="Proteomes" id="UP000008370">
    <property type="component" value="Unassembled WGS sequence"/>
</dbReference>
<feature type="compositionally biased region" description="Polar residues" evidence="1">
    <location>
        <begin position="72"/>
        <end position="82"/>
    </location>
</feature>
<feature type="region of interest" description="Disordered" evidence="1">
    <location>
        <begin position="1"/>
        <end position="137"/>
    </location>
</feature>
<feature type="compositionally biased region" description="Polar residues" evidence="1">
    <location>
        <begin position="113"/>
        <end position="137"/>
    </location>
</feature>
<evidence type="ECO:0000256" key="1">
    <source>
        <dbReference type="SAM" id="MobiDB-lite"/>
    </source>
</evidence>
<dbReference type="RefSeq" id="XP_007395134.1">
    <property type="nucleotide sequence ID" value="XM_007395072.1"/>
</dbReference>
<dbReference type="OrthoDB" id="2562681at2759"/>
<sequence length="137" mass="15202">MTRTERSTSLRAIMKDRSQPRNAMGQELKKDGAGPHNWGALRYEQELEEDAQFDGEREYDGEEAPVPREEGTTSARRPSVTLTEEEKRRAAEIRKNALRSPDVDLAAIARSSHAVSHSQDEQPTPVTGVSTGTKNSP</sequence>
<dbReference type="KEGG" id="pco:PHACADRAFT_255021"/>
<dbReference type="GeneID" id="18916198"/>
<evidence type="ECO:0000313" key="4">
    <source>
        <dbReference type="Proteomes" id="UP000008370"/>
    </source>
</evidence>
<keyword evidence="4" id="KW-1185">Reference proteome</keyword>
<dbReference type="EMBL" id="JH930471">
    <property type="protein sequence ID" value="EKM57322.1"/>
    <property type="molecule type" value="Genomic_DNA"/>
</dbReference>
<dbReference type="InterPro" id="IPR006861">
    <property type="entry name" value="HABP4_PAIRBP1-bd"/>
</dbReference>
<dbReference type="HOGENOM" id="CLU_126710_0_0_1"/>
<name>K5X3G4_PHACS</name>
<dbReference type="Pfam" id="PF04774">
    <property type="entry name" value="HABP4_PAI-RBP1"/>
    <property type="match status" value="1"/>
</dbReference>
<feature type="compositionally biased region" description="Basic and acidic residues" evidence="1">
    <location>
        <begin position="84"/>
        <end position="95"/>
    </location>
</feature>
<gene>
    <name evidence="3" type="ORF">PHACADRAFT_255021</name>
</gene>
<evidence type="ECO:0000313" key="3">
    <source>
        <dbReference type="EMBL" id="EKM57322.1"/>
    </source>
</evidence>
<protein>
    <recommendedName>
        <fullName evidence="2">Hyaluronan/mRNA-binding protein domain-containing protein</fullName>
    </recommendedName>
</protein>
<dbReference type="InParanoid" id="K5X3G4"/>